<feature type="coiled-coil region" evidence="1">
    <location>
        <begin position="2698"/>
        <end position="2732"/>
    </location>
</feature>
<dbReference type="GO" id="GO:0000796">
    <property type="term" value="C:condensin complex"/>
    <property type="evidence" value="ECO:0007669"/>
    <property type="project" value="TreeGrafter"/>
</dbReference>
<evidence type="ECO:0000313" key="3">
    <source>
        <dbReference type="Proteomes" id="UP001652740"/>
    </source>
</evidence>
<dbReference type="KEGG" id="gmw:113523396"/>
<evidence type="ECO:0000313" key="4">
    <source>
        <dbReference type="RefSeq" id="XP_026765155.2"/>
    </source>
</evidence>
<keyword evidence="3" id="KW-1185">Reference proteome</keyword>
<dbReference type="RefSeq" id="XP_026765155.2">
    <property type="nucleotide sequence ID" value="XM_026909354.3"/>
</dbReference>
<feature type="coiled-coil region" evidence="1">
    <location>
        <begin position="822"/>
        <end position="919"/>
    </location>
</feature>
<dbReference type="GO" id="GO:0003682">
    <property type="term" value="F:chromatin binding"/>
    <property type="evidence" value="ECO:0007669"/>
    <property type="project" value="TreeGrafter"/>
</dbReference>
<dbReference type="SUPFAM" id="SSF57997">
    <property type="entry name" value="Tropomyosin"/>
    <property type="match status" value="1"/>
</dbReference>
<feature type="coiled-coil region" evidence="1">
    <location>
        <begin position="371"/>
        <end position="398"/>
    </location>
</feature>
<keyword evidence="1" id="KW-0175">Coiled coil</keyword>
<dbReference type="GeneID" id="113523396"/>
<feature type="compositionally biased region" description="Polar residues" evidence="2">
    <location>
        <begin position="398"/>
        <end position="409"/>
    </location>
</feature>
<evidence type="ECO:0000256" key="1">
    <source>
        <dbReference type="SAM" id="Coils"/>
    </source>
</evidence>
<reference evidence="4" key="1">
    <citation type="submission" date="2025-08" db="UniProtKB">
        <authorList>
            <consortium name="RefSeq"/>
        </authorList>
    </citation>
    <scope>IDENTIFICATION</scope>
    <source>
        <tissue evidence="4">Whole larvae</tissue>
    </source>
</reference>
<feature type="coiled-coil region" evidence="1">
    <location>
        <begin position="717"/>
        <end position="779"/>
    </location>
</feature>
<dbReference type="FunCoup" id="A0A6J1X9P8">
    <property type="interactions" value="97"/>
</dbReference>
<feature type="coiled-coil region" evidence="1">
    <location>
        <begin position="1948"/>
        <end position="2055"/>
    </location>
</feature>
<dbReference type="GO" id="GO:0000793">
    <property type="term" value="C:condensed chromosome"/>
    <property type="evidence" value="ECO:0007669"/>
    <property type="project" value="TreeGrafter"/>
</dbReference>
<dbReference type="PANTHER" id="PTHR43941:SF1">
    <property type="entry name" value="STRUCTURAL MAINTENANCE OF CHROMOSOMES PROTEIN 2"/>
    <property type="match status" value="1"/>
</dbReference>
<accession>A0A6J1X9P8</accession>
<name>A0A6J1X9P8_GALME</name>
<feature type="coiled-coil region" evidence="1">
    <location>
        <begin position="1400"/>
        <end position="1539"/>
    </location>
</feature>
<feature type="coiled-coil region" evidence="1">
    <location>
        <begin position="1260"/>
        <end position="1374"/>
    </location>
</feature>
<gene>
    <name evidence="4" type="primary">LOC113523396</name>
</gene>
<organism evidence="3 4">
    <name type="scientific">Galleria mellonella</name>
    <name type="common">Greater wax moth</name>
    <dbReference type="NCBI Taxonomy" id="7137"/>
    <lineage>
        <taxon>Eukaryota</taxon>
        <taxon>Metazoa</taxon>
        <taxon>Ecdysozoa</taxon>
        <taxon>Arthropoda</taxon>
        <taxon>Hexapoda</taxon>
        <taxon>Insecta</taxon>
        <taxon>Pterygota</taxon>
        <taxon>Neoptera</taxon>
        <taxon>Endopterygota</taxon>
        <taxon>Lepidoptera</taxon>
        <taxon>Glossata</taxon>
        <taxon>Ditrysia</taxon>
        <taxon>Pyraloidea</taxon>
        <taxon>Pyralidae</taxon>
        <taxon>Galleriinae</taxon>
        <taxon>Galleria</taxon>
    </lineage>
</organism>
<feature type="coiled-coil region" evidence="1">
    <location>
        <begin position="2295"/>
        <end position="2402"/>
    </location>
</feature>
<dbReference type="GO" id="GO:0007076">
    <property type="term" value="P:mitotic chromosome condensation"/>
    <property type="evidence" value="ECO:0007669"/>
    <property type="project" value="TreeGrafter"/>
</dbReference>
<dbReference type="InParanoid" id="A0A6J1X9P8"/>
<feature type="coiled-coil region" evidence="1">
    <location>
        <begin position="1575"/>
        <end position="1825"/>
    </location>
</feature>
<feature type="coiled-coil region" evidence="1">
    <location>
        <begin position="540"/>
        <end position="633"/>
    </location>
</feature>
<evidence type="ECO:0000256" key="2">
    <source>
        <dbReference type="SAM" id="MobiDB-lite"/>
    </source>
</evidence>
<feature type="coiled-coil region" evidence="1">
    <location>
        <begin position="256"/>
        <end position="343"/>
    </location>
</feature>
<dbReference type="Proteomes" id="UP001652740">
    <property type="component" value="Unplaced"/>
</dbReference>
<feature type="coiled-coil region" evidence="1">
    <location>
        <begin position="2433"/>
        <end position="2669"/>
    </location>
</feature>
<feature type="region of interest" description="Disordered" evidence="2">
    <location>
        <begin position="398"/>
        <end position="450"/>
    </location>
</feature>
<feature type="coiled-coil region" evidence="1">
    <location>
        <begin position="958"/>
        <end position="1217"/>
    </location>
</feature>
<feature type="coiled-coil region" evidence="1">
    <location>
        <begin position="203"/>
        <end position="230"/>
    </location>
</feature>
<dbReference type="Gene3D" id="1.10.287.1490">
    <property type="match status" value="1"/>
</dbReference>
<feature type="compositionally biased region" description="Low complexity" evidence="2">
    <location>
        <begin position="429"/>
        <end position="442"/>
    </location>
</feature>
<dbReference type="GO" id="GO:0000785">
    <property type="term" value="C:chromatin"/>
    <property type="evidence" value="ECO:0007669"/>
    <property type="project" value="TreeGrafter"/>
</dbReference>
<feature type="coiled-coil region" evidence="1">
    <location>
        <begin position="2111"/>
        <end position="2267"/>
    </location>
</feature>
<proteinExistence type="predicted"/>
<dbReference type="PANTHER" id="PTHR43941">
    <property type="entry name" value="STRUCTURAL MAINTENANCE OF CHROMOSOMES PROTEIN 2"/>
    <property type="match status" value="1"/>
</dbReference>
<sequence length="2957" mass="343032">MSDNKNVKESLEGDQLDNIDSNIAVPASDVSSIAGSVKITKTPHRVSSSSERQIKVERAQRVLENAALVSKHIKERRKATAELLGRPFEEDDVGDSASEVASTMSKKSGYSVATDTSTTLSVKEALNIPGISENLANTLKQKELVMERIKQYKEISKRPSLIKSSPISKKDYISEMKSDVKKISDTSNVSQLINSVKEKENMLSIMQVKLKAMETTILDLQEKINEKDQIIEAKNMATSLMSDSLSKKEKDSMVLLEDTKQQMTKMQENFVIMETEWKEEKQRLQNEIDIRNEKINNLEEANTILENSRFEISVAHSKLAEELDLKNKEIIKLQVKIEQLSKEHLNISSPEEKNDNENEKGSLEVSNMIELTKKIELLEQLNCQIRQTNKDLENKLATMSDQKPASTVSPVKKQSPLPTRKGKNTGKNKSPWSKLSSESLSQESEKKPQKNEIEKFEMLVQSLNKEILEKEYMISQKDTLISELQSANIEKEATINILKDSQREPIQETEDIGISTNIVDSIKTALPDPEEINVTDTALCREHCVIIKELENKLSAAQQQIEVLNQDIDTANKNMIKVKSNHKLKIKQMHKTIENFSKVSDTNAEIIKLNEELHQLSQKVAELEEEKGNLQLHLVDYDSGRLTESDIYKKMIEMENLAEVRLKAISLLETQKFDLVQELHVLQQKYVEVEDKLADMSQFQNDQVCSEMKSVQLEEQIDGLVATKNELELVIENLKLDKDQLNGTIKLLQEEKEELIQKLENYIQENIELTDKLEKLSAEKVSSAESIEIVESLTTQEKLELEEYNKGKISDSVGNDYEKEVAQSSEKSQEVLMEQIAELNRKIELFSQEREEVMEKMNKINSENQLLHKEIEIQSEQCMVLQNNLDELNNEKNEIQKLNDILNNQIEELKKERIEIMKETVEITKSSNIDDIGDTIGISDLPHEDKSVGDKGGRNKSVKQLTKEILKLKNIIKDREEEIADCQMKILSLEEYQQKQNELMQDSTSFETKIKLLVEENQQLKDKVDSLDKDRNAEKELLQFKQANEQIQEELHNVRQEYAATINARDTRIHELENLLLEYEKQIYNYNSTLQLKDKELTDYVNQVTKLNDVSQKLKSTIVLLEEEKLKDQNAEIVKSLNKQISVYQKKISECEEKIRNMEDEKVQLLSLKTVLENKNINLDTELKKLQETFAEKQNLVKDLQSQQQKYLEEISNTKLQAKERDEEIHEIKLQLRKESIENEKLRTSLSQKDKALEDFTVIFEENKGKLEKIELEKSQINEQYILLENKNKELMEKLKKFAVNIKKKTAMYTELESQLMETQKQLEAKNVDMEQLLIQVETLPALQEKVKHADEEINRLLLQKNTLEKQKSDETTQLQLDVQSLEEKVTIASREVFRLNDLLNVTQKELHLMSEENKNLKNQIDSLQNKLVEHEIDQKNSLNFITKISSLESDINQKENQIADLLFKLEGQEQQLNQLHFGHDAKVQERDLYIENLESEIQKYKNRICRLEESVSVMEDRRHSLERKADQLDTQLQEKQKAYNDYTSHEDELVNRLAVLMDHDRVVEKQLHVIESDNKELHHKIHHFSEENQKLKKALSDIQEHCNTLVEKASKCDFAEAEIAKYQEQIRDLETNLKRVTHEHQILLVQRKQDIEDLESEFNTQIENAIKEKKILSEKYEKISDHVGQLEFKLQEYRNNIENLNLNLEELNKINHDLIEKTAHKDKSVFPDYTEQYVSEINKLNSIINNKNQEIQDINSKIQTIQNNNIAVVSNLESNILDLTHKLQQHSVEADQLNKEIHILKNSNEQLQIQLLNKEEIIKDLKDKKRVTFEMNIPKTEGMVISSTIEAINEDDPKLDISSVQSQIVSDTDYMEGEDKSAALKISEYFQASHEAKDDKKFDSSIEPAIVPKKAYMCYKSDSKEEDGNIGIVEDPFNSDEGWGLGECQEAEEVTVDLSHLNDQILQLKKDKDVLKTDLDITNTKLFKALKKLKEYKSSNEMLSNELKLSKQLSQCSILDTAIEDELRNNIQELEKKIEDLTAENNKEKREKEAIKKQNEVFSSANDRWTEIKEKMDSEIELWKFKFKEVNDKLSTVQWDAKESPGPKIPEIPLNTSEQAIKDEMLKLENENDELQLQLDQLTSQNKELSSKQAQMLNEINDLQLQVQKQSVCKDCESMNYRLLQLQDNNTELLKNIEILNEKLSQLEDNYNETTRNYEKLKLHKEELECGFKSNIKDLTDNCTSLQNEVQSLKNLESEANKKITSLLEEIETIKLHKEQQTDAESQDADMLLLSEKYNVMENKCNQLNCVLEEANSKIVYLESLKLEYEIKINSCEQQIHDYEQKLAEFEQHLIEFNSQAEQKSATTNKSENYEEQINELNSKIQQLNTENDQLLSTVTELRSSIASAVDQRGFEISELWKQHLAQREADFQKTEQELRSELSASEAKYEQLLDNVQSSSQEETNKLITMEQINSLQIKLQDKEEHLHNLQNKYAEVMNQLDILRSEIEDEKVIHDNKILAQQDEYEKLIQELTTTNQQNTENYEQNLNSIKSELNETKNKYNEYKKQFEELKEELKTSEDKIVELSNQIQIKESEIYQKTLEYSHTLAQRNEEFENIRKQLIEYEKKVEEISFEKESELAILRLKIHESNEHYEKNQKDLENEKLALTETLNAKIVECTNLNKTITKLNHHLEEQSKMAIEMQIALESQEVEIVSLKDELSNLQNNIRASSSKIEKHVTFASDTKSETEVETTDGALNKELLDAVPRAELDLALYMLHQRDVRCEELTMELTQLLEERDTLQLRLSDSLRSNEELKSKCKIGQDRASLDELLSSSQETVSELPTFTVEKEQQFIDIHRSQTSRSSSISDPDGDKPKLQAKLSELRSVKHSRDVRLRHESEKRQMDLRLLQRDVANLPPEAVDQLAQAHHTISRDSQSTSTVLLNWLRGKSTPKIVHNM</sequence>
<protein>
    <submittedName>
        <fullName evidence="4">Protein lava lamp-like isoform X1</fullName>
    </submittedName>
</protein>